<dbReference type="Pfam" id="PF12693">
    <property type="entry name" value="GspL_C"/>
    <property type="match status" value="1"/>
</dbReference>
<dbReference type="RefSeq" id="WP_382343714.1">
    <property type="nucleotide sequence ID" value="NZ_JBHSAB010000024.1"/>
</dbReference>
<name>A0ABV8CGU5_9GAMM</name>
<sequence>MTTCYIFAKYLTEHSCQCIVLDNQNAVELTLADRHFDEIRQIQNTARTVIVLSCEHFSIHNPELPLLNDKKAGTVLPFALEENLAENLDDLHFAFSRNHYKQGRYQVAVCNKIFLADIISRLKENNLRFDCITVDWFALADGEGCLSGSGLLINDQTGFCGYLNQDFVPIYLKTRPEDLKIYSFADTDPALQTTGTTSESEMSASWIAKRLQSRPLLNLCRGEFAHETATGNQKIWYYAAAGMIGLWLLAVIAVDAIKIHQLNNKIAAVDQQIATIYYKFFPEAKQVISPRFRIEQFLKTHNSGTDNALWLLLNQLSAANQQTQSVIEKLRFQNQILQVSLIAKDFNTLETLQTALQKAQLKVKQSQAASRDQQVAATLELGL</sequence>
<keyword evidence="3 10" id="KW-0813">Transport</keyword>
<evidence type="ECO:0000256" key="1">
    <source>
        <dbReference type="ARBA" id="ARBA00004377"/>
    </source>
</evidence>
<evidence type="ECO:0000256" key="5">
    <source>
        <dbReference type="ARBA" id="ARBA00022519"/>
    </source>
</evidence>
<dbReference type="Proteomes" id="UP001595758">
    <property type="component" value="Unassembled WGS sequence"/>
</dbReference>
<evidence type="ECO:0000256" key="6">
    <source>
        <dbReference type="ARBA" id="ARBA00022692"/>
    </source>
</evidence>
<feature type="domain" description="GspL cytoplasmic actin-ATPase-like" evidence="12">
    <location>
        <begin position="33"/>
        <end position="226"/>
    </location>
</feature>
<comment type="subcellular location">
    <subcellularLocation>
        <location evidence="1">Cell inner membrane</location>
        <topology evidence="1">Single-pass membrane protein</topology>
    </subcellularLocation>
</comment>
<dbReference type="InterPro" id="IPR024230">
    <property type="entry name" value="GspL_cyto_dom"/>
</dbReference>
<evidence type="ECO:0000256" key="3">
    <source>
        <dbReference type="ARBA" id="ARBA00022448"/>
    </source>
</evidence>
<proteinExistence type="inferred from homology"/>
<keyword evidence="8 11" id="KW-1133">Transmembrane helix</keyword>
<keyword evidence="15" id="KW-1185">Reference proteome</keyword>
<dbReference type="EMBL" id="JBHSAB010000024">
    <property type="protein sequence ID" value="MFC3909465.1"/>
    <property type="molecule type" value="Genomic_DNA"/>
</dbReference>
<dbReference type="InterPro" id="IPR007812">
    <property type="entry name" value="T2SS_protein-GspL"/>
</dbReference>
<comment type="function">
    <text evidence="10">Inner membrane component of the type II secretion system required for the energy-dependent secretion of extracellular factors such as proteases and toxins from the periplasm.</text>
</comment>
<protein>
    <recommendedName>
        <fullName evidence="10">Type II secretion system protein L</fullName>
        <shortName evidence="10">T2SS protein L</shortName>
    </recommendedName>
</protein>
<feature type="transmembrane region" description="Helical" evidence="11">
    <location>
        <begin position="235"/>
        <end position="257"/>
    </location>
</feature>
<feature type="domain" description="GspL periplasmic" evidence="13">
    <location>
        <begin position="239"/>
        <end position="381"/>
    </location>
</feature>
<dbReference type="InterPro" id="IPR025691">
    <property type="entry name" value="GspL_pp_dom"/>
</dbReference>
<evidence type="ECO:0000256" key="9">
    <source>
        <dbReference type="ARBA" id="ARBA00023136"/>
    </source>
</evidence>
<evidence type="ECO:0000256" key="11">
    <source>
        <dbReference type="SAM" id="Phobius"/>
    </source>
</evidence>
<dbReference type="InterPro" id="IPR043129">
    <property type="entry name" value="ATPase_NBD"/>
</dbReference>
<evidence type="ECO:0000256" key="10">
    <source>
        <dbReference type="PIRNR" id="PIRNR015761"/>
    </source>
</evidence>
<dbReference type="SUPFAM" id="SSF53067">
    <property type="entry name" value="Actin-like ATPase domain"/>
    <property type="match status" value="1"/>
</dbReference>
<dbReference type="Gene3D" id="3.30.420.380">
    <property type="match status" value="1"/>
</dbReference>
<keyword evidence="6 11" id="KW-0812">Transmembrane</keyword>
<keyword evidence="9 11" id="KW-0472">Membrane</keyword>
<keyword evidence="5" id="KW-0997">Cell inner membrane</keyword>
<evidence type="ECO:0000256" key="7">
    <source>
        <dbReference type="ARBA" id="ARBA00022927"/>
    </source>
</evidence>
<evidence type="ECO:0000256" key="2">
    <source>
        <dbReference type="ARBA" id="ARBA00005318"/>
    </source>
</evidence>
<evidence type="ECO:0000313" key="15">
    <source>
        <dbReference type="Proteomes" id="UP001595758"/>
    </source>
</evidence>
<dbReference type="Gene3D" id="3.30.1360.100">
    <property type="entry name" value="General secretion pathway protein M, EpsM"/>
    <property type="match status" value="1"/>
</dbReference>
<comment type="similarity">
    <text evidence="2 10">Belongs to the GSP L family.</text>
</comment>
<evidence type="ECO:0000256" key="8">
    <source>
        <dbReference type="ARBA" id="ARBA00022989"/>
    </source>
</evidence>
<keyword evidence="4" id="KW-1003">Cell membrane</keyword>
<keyword evidence="7 10" id="KW-0653">Protein transport</keyword>
<evidence type="ECO:0000256" key="4">
    <source>
        <dbReference type="ARBA" id="ARBA00022475"/>
    </source>
</evidence>
<evidence type="ECO:0000259" key="12">
    <source>
        <dbReference type="Pfam" id="PF05134"/>
    </source>
</evidence>
<evidence type="ECO:0000259" key="13">
    <source>
        <dbReference type="Pfam" id="PF12693"/>
    </source>
</evidence>
<dbReference type="Pfam" id="PF05134">
    <property type="entry name" value="T2SSL"/>
    <property type="match status" value="1"/>
</dbReference>
<evidence type="ECO:0000313" key="14">
    <source>
        <dbReference type="EMBL" id="MFC3909465.1"/>
    </source>
</evidence>
<dbReference type="NCBIfam" id="TIGR01709">
    <property type="entry name" value="typeII_sec_gspL"/>
    <property type="match status" value="1"/>
</dbReference>
<gene>
    <name evidence="14" type="primary">gspL</name>
    <name evidence="14" type="ORF">ACFORL_10320</name>
</gene>
<organism evidence="14 15">
    <name type="scientific">Legionella dresdenensis</name>
    <dbReference type="NCBI Taxonomy" id="450200"/>
    <lineage>
        <taxon>Bacteria</taxon>
        <taxon>Pseudomonadati</taxon>
        <taxon>Pseudomonadota</taxon>
        <taxon>Gammaproteobacteria</taxon>
        <taxon>Legionellales</taxon>
        <taxon>Legionellaceae</taxon>
        <taxon>Legionella</taxon>
    </lineage>
</organism>
<reference evidence="15" key="1">
    <citation type="journal article" date="2019" name="Int. J. Syst. Evol. Microbiol.">
        <title>The Global Catalogue of Microorganisms (GCM) 10K type strain sequencing project: providing services to taxonomists for standard genome sequencing and annotation.</title>
        <authorList>
            <consortium name="The Broad Institute Genomics Platform"/>
            <consortium name="The Broad Institute Genome Sequencing Center for Infectious Disease"/>
            <person name="Wu L."/>
            <person name="Ma J."/>
        </authorList>
    </citation>
    <scope>NUCLEOTIDE SEQUENCE [LARGE SCALE GENOMIC DNA]</scope>
    <source>
        <strain evidence="15">CCUG 59858</strain>
    </source>
</reference>
<comment type="caution">
    <text evidence="14">The sequence shown here is derived from an EMBL/GenBank/DDBJ whole genome shotgun (WGS) entry which is preliminary data.</text>
</comment>
<dbReference type="PIRSF" id="PIRSF015761">
    <property type="entry name" value="Protein_L"/>
    <property type="match status" value="1"/>
</dbReference>
<accession>A0ABV8CGU5</accession>